<name>A0A5S4EGF7_9PROT</name>
<evidence type="ECO:0000313" key="2">
    <source>
        <dbReference type="Proteomes" id="UP000306324"/>
    </source>
</evidence>
<protein>
    <submittedName>
        <fullName evidence="1">Uncharacterized protein</fullName>
    </submittedName>
</protein>
<comment type="caution">
    <text evidence="1">The sequence shown here is derived from an EMBL/GenBank/DDBJ whole genome shotgun (WGS) entry which is preliminary data.</text>
</comment>
<reference evidence="1 2" key="1">
    <citation type="submission" date="2019-04" db="EMBL/GenBank/DDBJ databases">
        <title>A novel phosphate-accumulating bacterium identified in bioreactor for phosphate removal from wastewater.</title>
        <authorList>
            <person name="Kotlyarov R.Y."/>
            <person name="Beletsky A.V."/>
            <person name="Kallistova A.Y."/>
            <person name="Dorofeev A.G."/>
            <person name="Nikolaev Y.Y."/>
            <person name="Pimenov N.V."/>
            <person name="Ravin N.V."/>
            <person name="Mardanov A.V."/>
        </authorList>
    </citation>
    <scope>NUCLEOTIDE SEQUENCE [LARGE SCALE GENOMIC DNA]</scope>
    <source>
        <strain evidence="1 2">Bin19</strain>
    </source>
</reference>
<proteinExistence type="predicted"/>
<sequence>MHGSLERPQRPGPVLMQEGFDLPKVGQLPDEGRTVAQVGKPGGPVSAPVLPDRLVTVIPEKRADKLHRQCLRIG</sequence>
<dbReference type="EMBL" id="SWAD01000237">
    <property type="protein sequence ID" value="TMQ74368.1"/>
    <property type="molecule type" value="Genomic_DNA"/>
</dbReference>
<dbReference type="AlphaFoldDB" id="A0A5S4EGF7"/>
<evidence type="ECO:0000313" key="1">
    <source>
        <dbReference type="EMBL" id="TMQ74368.1"/>
    </source>
</evidence>
<organism evidence="1 2">
    <name type="scientific">Candidatus Accumulibacter phosphatis</name>
    <dbReference type="NCBI Taxonomy" id="327160"/>
    <lineage>
        <taxon>Bacteria</taxon>
        <taxon>Pseudomonadati</taxon>
        <taxon>Pseudomonadota</taxon>
        <taxon>Betaproteobacteria</taxon>
        <taxon>Candidatus Accumulibacter</taxon>
    </lineage>
</organism>
<accession>A0A5S4EGF7</accession>
<gene>
    <name evidence="1" type="ORF">ACCUM_1920</name>
</gene>
<keyword evidence="2" id="KW-1185">Reference proteome</keyword>
<dbReference type="Proteomes" id="UP000306324">
    <property type="component" value="Unassembled WGS sequence"/>
</dbReference>